<feature type="region of interest" description="Disordered" evidence="1">
    <location>
        <begin position="1276"/>
        <end position="1316"/>
    </location>
</feature>
<dbReference type="InterPro" id="IPR029052">
    <property type="entry name" value="Metallo-depent_PP-like"/>
</dbReference>
<feature type="compositionally biased region" description="Low complexity" evidence="1">
    <location>
        <begin position="1601"/>
        <end position="1629"/>
    </location>
</feature>
<feature type="compositionally biased region" description="Polar residues" evidence="1">
    <location>
        <begin position="1277"/>
        <end position="1305"/>
    </location>
</feature>
<sequence length="1701" mass="187221">MENNRRQSGLFQQNGQGFYERSAPEGPYKYYEPPAPRASSDVRRSFSERTADPASSHAPQRSVSKRQQPETYAPQRPVNEYSMMKSEMLSRTGGSNRDSAAKQPLRIDPNAAPANLRTEAWSPDAMSPDAGSNARHASNASDRLRRGSVPEKSPLQKLEYKFDDISKEEKRAKAQQAERRALDKLGKGQGEVARSGTVSSGKVRVVSDGSRRPAQPVERVRDDRQRHASAGASRDEQVEAGAAKFRRASDALRNSPPKQNGPVAGLSSQDRSLSESRARDGGEQRIARQPAAVSESAKGQDGGLERTASGKYRHRARDAGFAGAAAAFAGGTAAERGKAAYERRKAQSNDSPMSSPISPVAREQYGSLGRNESKKLQKPRAVSAEQYGRQEPVQFASHDGTRGSGQTNGSNDVRRETSVRDDKGLLHNDRMGRGAGDGRKAAAKFQDRDIIPPERVKTGKDEPVPYSIPPQTAAGRSASEQVGFGAATAQGQPHVQSKEEQHRFRDFLHHHHGDRRGYVPNNVPLEEWRTASTAKLSVADLELDDATSAPTPMQAENQDPAWWEKQQNSRKANIGVKTASSQYEGVYEEESQSFKPALFLKCGPLLRYTGLRTESGARGGRREVWRGSVMIVTEDASSEYATPPVLRMFAQPSDLHQSPPSHLMEVPPEDEDPVAGQVKVSRTGRPLYVRPAHDLEAHVDLSREENNHGLYSAVRTPMLGPQSMTSHDGDDGGLRRRVTFQDKSRIKRRDGEKLSKYREVKAHRLLTERGVTFWRFNLEIELRNVQTRIAYRINRGPALGFWVPAAGESMNIMFHSCNGFSMTVNADDFSGPDPLWRDVLNRHQHRPFHVMLGGGDQIYNDAAMRDTTLFRDWLQIKNLEHKHSADFSVEMQEELESFYLNRYCMWFSQGLFSMANSQIPMVNLWDDHDIIDGFGSYPHHFMSSRVFTGVGAVAFKYYMLFQHQSVPAETAKEEPSWLLGAHPGPYIAELSRHIFTYLGANIAFLGLDCRTERMRDEILSQETYDIVFSRLRQELVKGRTKHLLVLLGVPIAYPRLNFLENILTSKVMDPIKALGRTGLLGGFVNKFDGGVEILDDLDDHWTAKHHKAERNWFIQELQALAAEKSIRVTILGGDVHLAAVGQFYSNAKLGIAKDKDWRYMPNIISSAIVNTPPPPVMADVLNKRNKIHHLDHETDEDCIPMFDHDVDGSKRNNTHLLPRRNFCTIREYKPGTTPPGSPRLGPEDHRQFPPGSMRRTMSLTGRSATGMNKLVRRFSGSAAQGQRSANPPLSMANAGSHQRSNSMSSDAAPRPGLYRRPTNMSVKAARKAAAKGGADGNLDGREMGEISLDGGLDVNLCVEVDQTDPRGRTERYRLLVPALFVEDGPQLDEYPQELEKGGLFARLSRRRGPKNGVEDYSDDGHSSEGETPLGEAGRGKELEALGGTAAGGTVVAQQHQASQGGELGVQRQASTASSSYRRRMAPQPNLERYSEAATGGYFDNPPPTSAGAERTSYDRGYDLGHPPVGANAQPQLLHHGPPPQVDRNLHPYPSQNQGAIQQKPPNKFASLFRRLSAPRPNDHGDGPPPRSASPSHSEGSYTDYSSEGSHSRSPSPAQAPGAPSGPAAKAGQGRFEGVSAEDQVGRRVGGMSKAERFLGLGGGSGGAVGGEGRKLEVRDGGGRAEWEDGEGNGYGEKKKGWKIWK</sequence>
<feature type="region of interest" description="Disordered" evidence="1">
    <location>
        <begin position="1451"/>
        <end position="1559"/>
    </location>
</feature>
<organism evidence="3 4">
    <name type="scientific">Cryoendolithus antarcticus</name>
    <dbReference type="NCBI Taxonomy" id="1507870"/>
    <lineage>
        <taxon>Eukaryota</taxon>
        <taxon>Fungi</taxon>
        <taxon>Dikarya</taxon>
        <taxon>Ascomycota</taxon>
        <taxon>Pezizomycotina</taxon>
        <taxon>Dothideomycetes</taxon>
        <taxon>Dothideomycetidae</taxon>
        <taxon>Cladosporiales</taxon>
        <taxon>Cladosporiaceae</taxon>
        <taxon>Cryoendolithus</taxon>
    </lineage>
</organism>
<reference evidence="4" key="1">
    <citation type="submission" date="2017-03" db="EMBL/GenBank/DDBJ databases">
        <title>Genomes of endolithic fungi from Antarctica.</title>
        <authorList>
            <person name="Coleine C."/>
            <person name="Masonjones S."/>
            <person name="Stajich J.E."/>
        </authorList>
    </citation>
    <scope>NUCLEOTIDE SEQUENCE [LARGE SCALE GENOMIC DNA]</scope>
    <source>
        <strain evidence="4">CCFEE 5527</strain>
    </source>
</reference>
<dbReference type="Gene3D" id="3.60.21.70">
    <property type="entry name" value="PhoD-like phosphatase"/>
    <property type="match status" value="1"/>
</dbReference>
<feature type="region of interest" description="Disordered" evidence="1">
    <location>
        <begin position="1226"/>
        <end position="1264"/>
    </location>
</feature>
<dbReference type="InterPro" id="IPR018946">
    <property type="entry name" value="PhoD-like_MPP"/>
</dbReference>
<feature type="compositionally biased region" description="Basic and acidic residues" evidence="1">
    <location>
        <begin position="158"/>
        <end position="186"/>
    </location>
</feature>
<feature type="compositionally biased region" description="Polar residues" evidence="1">
    <location>
        <begin position="1"/>
        <end position="16"/>
    </location>
</feature>
<dbReference type="PANTHER" id="PTHR46689:SF1">
    <property type="entry name" value="PHOD-LIKE PHOSPHATASE DOMAIN-CONTAINING PROTEIN"/>
    <property type="match status" value="1"/>
</dbReference>
<feature type="compositionally biased region" description="Basic and acidic residues" evidence="1">
    <location>
        <begin position="412"/>
        <end position="463"/>
    </location>
</feature>
<dbReference type="SUPFAM" id="SSF56300">
    <property type="entry name" value="Metallo-dependent phosphatases"/>
    <property type="match status" value="1"/>
</dbReference>
<feature type="compositionally biased region" description="Gly residues" evidence="1">
    <location>
        <begin position="1655"/>
        <end position="1666"/>
    </location>
</feature>
<dbReference type="EMBL" id="NAJO01000051">
    <property type="protein sequence ID" value="OQN97794.1"/>
    <property type="molecule type" value="Genomic_DNA"/>
</dbReference>
<dbReference type="OrthoDB" id="9999821at2759"/>
<feature type="compositionally biased region" description="Polar residues" evidence="1">
    <location>
        <begin position="1549"/>
        <end position="1559"/>
    </location>
</feature>
<dbReference type="CDD" id="cd07389">
    <property type="entry name" value="MPP_PhoD"/>
    <property type="match status" value="1"/>
</dbReference>
<dbReference type="PANTHER" id="PTHR46689">
    <property type="entry name" value="MEMBRANE PROTEIN, PUTATIVE-RELATED"/>
    <property type="match status" value="1"/>
</dbReference>
<comment type="caution">
    <text evidence="3">The sequence shown here is derived from an EMBL/GenBank/DDBJ whole genome shotgun (WGS) entry which is preliminary data.</text>
</comment>
<evidence type="ECO:0000259" key="2">
    <source>
        <dbReference type="Pfam" id="PF19050"/>
    </source>
</evidence>
<feature type="compositionally biased region" description="Basic and acidic residues" evidence="1">
    <location>
        <begin position="1667"/>
        <end position="1682"/>
    </location>
</feature>
<feature type="compositionally biased region" description="Basic and acidic residues" evidence="1">
    <location>
        <begin position="40"/>
        <end position="51"/>
    </location>
</feature>
<dbReference type="GO" id="GO:0016020">
    <property type="term" value="C:membrane"/>
    <property type="evidence" value="ECO:0007669"/>
    <property type="project" value="TreeGrafter"/>
</dbReference>
<feature type="compositionally biased region" description="Polar residues" evidence="1">
    <location>
        <begin position="1588"/>
        <end position="1600"/>
    </location>
</feature>
<feature type="region of interest" description="Disordered" evidence="1">
    <location>
        <begin position="330"/>
        <end position="475"/>
    </location>
</feature>
<gene>
    <name evidence="3" type="ORF">B0A48_16115</name>
</gene>
<feature type="compositionally biased region" description="Polar residues" evidence="1">
    <location>
        <begin position="57"/>
        <end position="70"/>
    </location>
</feature>
<proteinExistence type="predicted"/>
<feature type="compositionally biased region" description="Polar residues" evidence="1">
    <location>
        <begin position="348"/>
        <end position="357"/>
    </location>
</feature>
<feature type="region of interest" description="Disordered" evidence="1">
    <location>
        <begin position="1572"/>
        <end position="1701"/>
    </location>
</feature>
<feature type="compositionally biased region" description="Basic and acidic residues" evidence="1">
    <location>
        <begin position="272"/>
        <end position="286"/>
    </location>
</feature>
<feature type="region of interest" description="Disordered" evidence="1">
    <location>
        <begin position="1"/>
        <end position="311"/>
    </location>
</feature>
<evidence type="ECO:0000313" key="3">
    <source>
        <dbReference type="EMBL" id="OQN97794.1"/>
    </source>
</evidence>
<evidence type="ECO:0000313" key="4">
    <source>
        <dbReference type="Proteomes" id="UP000192596"/>
    </source>
</evidence>
<protein>
    <recommendedName>
        <fullName evidence="2">PhoD-like phosphatase domain-containing protein</fullName>
    </recommendedName>
</protein>
<name>A0A1V8SF63_9PEZI</name>
<feature type="domain" description="PhoD-like phosphatase" evidence="2">
    <location>
        <begin position="809"/>
        <end position="1064"/>
    </location>
</feature>
<dbReference type="Proteomes" id="UP000192596">
    <property type="component" value="Unassembled WGS sequence"/>
</dbReference>
<feature type="domain" description="PhoD-like phosphatase" evidence="2">
    <location>
        <begin position="1071"/>
        <end position="1231"/>
    </location>
</feature>
<dbReference type="STRING" id="1507870.A0A1V8SF63"/>
<dbReference type="InParanoid" id="A0A1V8SF63"/>
<evidence type="ECO:0000256" key="1">
    <source>
        <dbReference type="SAM" id="MobiDB-lite"/>
    </source>
</evidence>
<feature type="region of interest" description="Disordered" evidence="1">
    <location>
        <begin position="655"/>
        <end position="674"/>
    </location>
</feature>
<dbReference type="InterPro" id="IPR043904">
    <property type="entry name" value="PhoD_2-like"/>
</dbReference>
<feature type="compositionally biased region" description="Basic and acidic residues" evidence="1">
    <location>
        <begin position="335"/>
        <end position="347"/>
    </location>
</feature>
<dbReference type="Pfam" id="PF19050">
    <property type="entry name" value="PhoD_2"/>
    <property type="match status" value="2"/>
</dbReference>
<keyword evidence="4" id="KW-1185">Reference proteome</keyword>
<feature type="compositionally biased region" description="Polar residues" evidence="1">
    <location>
        <begin position="1255"/>
        <end position="1264"/>
    </location>
</feature>
<accession>A0A1V8SF63</accession>
<dbReference type="InterPro" id="IPR038607">
    <property type="entry name" value="PhoD-like_sf"/>
</dbReference>
<feature type="region of interest" description="Disordered" evidence="1">
    <location>
        <begin position="1405"/>
        <end position="1433"/>
    </location>
</feature>